<comment type="caution">
    <text evidence="1">The sequence shown here is derived from an EMBL/GenBank/DDBJ whole genome shotgun (WGS) entry which is preliminary data.</text>
</comment>
<dbReference type="AlphaFoldDB" id="A0A2S8GIU1"/>
<organism evidence="1 2">
    <name type="scientific">Blastopirellula marina</name>
    <dbReference type="NCBI Taxonomy" id="124"/>
    <lineage>
        <taxon>Bacteria</taxon>
        <taxon>Pseudomonadati</taxon>
        <taxon>Planctomycetota</taxon>
        <taxon>Planctomycetia</taxon>
        <taxon>Pirellulales</taxon>
        <taxon>Pirellulaceae</taxon>
        <taxon>Blastopirellula</taxon>
    </lineage>
</organism>
<dbReference type="EMBL" id="PUHZ01000020">
    <property type="protein sequence ID" value="PQO44241.1"/>
    <property type="molecule type" value="Genomic_DNA"/>
</dbReference>
<evidence type="ECO:0000313" key="1">
    <source>
        <dbReference type="EMBL" id="PQO44241.1"/>
    </source>
</evidence>
<accession>A0A2S8GIU1</accession>
<evidence type="ECO:0000313" key="2">
    <source>
        <dbReference type="Proteomes" id="UP000237819"/>
    </source>
</evidence>
<proteinExistence type="predicted"/>
<dbReference type="Proteomes" id="UP000237819">
    <property type="component" value="Unassembled WGS sequence"/>
</dbReference>
<protein>
    <submittedName>
        <fullName evidence="1">Uncharacterized protein</fullName>
    </submittedName>
</protein>
<name>A0A2S8GIU1_9BACT</name>
<sequence length="72" mass="7994">MPAMVRNDTKPTLRRKVTSRSRLQLGQTLGHLADDAAADFVDRIKLLELRQNFVGLDDVATAKIDEAAAFKL</sequence>
<reference evidence="1 2" key="1">
    <citation type="submission" date="2018-02" db="EMBL/GenBank/DDBJ databases">
        <title>Comparative genomes isolates from brazilian mangrove.</title>
        <authorList>
            <person name="Araujo J.E."/>
            <person name="Taketani R.G."/>
            <person name="Silva M.C.P."/>
            <person name="Loureco M.V."/>
            <person name="Andreote F.D."/>
        </authorList>
    </citation>
    <scope>NUCLEOTIDE SEQUENCE [LARGE SCALE GENOMIC DNA]</scope>
    <source>
        <strain evidence="1 2">Nap-Phe MGV</strain>
    </source>
</reference>
<gene>
    <name evidence="1" type="ORF">C5Y93_19965</name>
</gene>